<feature type="binding site" evidence="9">
    <location>
        <begin position="73"/>
        <end position="75"/>
    </location>
    <ligand>
        <name>substrate</name>
    </ligand>
</feature>
<evidence type="ECO:0000256" key="9">
    <source>
        <dbReference type="HAMAP-Rule" id="MF_00446"/>
    </source>
</evidence>
<evidence type="ECO:0000256" key="6">
    <source>
        <dbReference type="ARBA" id="ARBA00023239"/>
    </source>
</evidence>
<comment type="similarity">
    <text evidence="9">Belongs to the PanD family.</text>
</comment>
<keyword evidence="5 9" id="KW-0865">Zymogen</keyword>
<dbReference type="PANTHER" id="PTHR21012:SF0">
    <property type="entry name" value="ASPARTATE 1-DECARBOXYLASE"/>
    <property type="match status" value="1"/>
</dbReference>
<sequence>MFRLMHKSKIHRATVTEANLNYTGSLTVDQDLLDAADILPNEKVSVVNINTGARFETYAISGPRGSGTICLNGAAARLGTPGDLVIIISYGLFTDEEARHLKPRVVKVDAHNRPLPEA</sequence>
<feature type="modified residue" description="Pyruvic acid (Ser)" evidence="9">
    <location>
        <position position="25"/>
    </location>
</feature>
<keyword evidence="11" id="KW-1185">Reference proteome</keyword>
<evidence type="ECO:0000313" key="11">
    <source>
        <dbReference type="Proteomes" id="UP000677668"/>
    </source>
</evidence>
<dbReference type="RefSeq" id="WP_058868315.1">
    <property type="nucleotide sequence ID" value="NZ_CP072642.1"/>
</dbReference>
<comment type="PTM">
    <text evidence="9">Is synthesized initially as an inactive proenzyme, which is activated by self-cleavage at a specific serine bond to produce a beta-subunit with a hydroxyl group at its C-terminus and an alpha-subunit with a pyruvoyl group at its N-terminus.</text>
</comment>
<dbReference type="Gene3D" id="2.40.40.20">
    <property type="match status" value="1"/>
</dbReference>
<evidence type="ECO:0000256" key="2">
    <source>
        <dbReference type="ARBA" id="ARBA00022655"/>
    </source>
</evidence>
<comment type="cofactor">
    <cofactor evidence="9">
        <name>pyruvate</name>
        <dbReference type="ChEBI" id="CHEBI:15361"/>
    </cofactor>
    <text evidence="9">Binds 1 pyruvoyl group covalently per subunit.</text>
</comment>
<dbReference type="EMBL" id="CP072642">
    <property type="protein sequence ID" value="QUV94905.1"/>
    <property type="molecule type" value="Genomic_DNA"/>
</dbReference>
<proteinExistence type="inferred from homology"/>
<keyword evidence="6 9" id="KW-0456">Lyase</keyword>
<dbReference type="CDD" id="cd06919">
    <property type="entry name" value="Asp_decarbox"/>
    <property type="match status" value="1"/>
</dbReference>
<comment type="subunit">
    <text evidence="9">Heterooctamer of four alpha and four beta subunits.</text>
</comment>
<keyword evidence="3 9" id="KW-0210">Decarboxylase</keyword>
<evidence type="ECO:0000256" key="1">
    <source>
        <dbReference type="ARBA" id="ARBA00022490"/>
    </source>
</evidence>
<reference evidence="10 11" key="1">
    <citation type="submission" date="2021-03" db="EMBL/GenBank/DDBJ databases">
        <title>Genomic and phenotypic characterization of Chloracidobacterium isolates provides evidence for multiple species.</title>
        <authorList>
            <person name="Saini M.K."/>
            <person name="Costas A.M.G."/>
            <person name="Tank M."/>
            <person name="Bryant D.A."/>
        </authorList>
    </citation>
    <scope>NUCLEOTIDE SEQUENCE [LARGE SCALE GENOMIC DNA]</scope>
    <source>
        <strain evidence="10 11">N</strain>
    </source>
</reference>
<comment type="catalytic activity">
    <reaction evidence="9">
        <text>L-aspartate + H(+) = beta-alanine + CO2</text>
        <dbReference type="Rhea" id="RHEA:19497"/>
        <dbReference type="ChEBI" id="CHEBI:15378"/>
        <dbReference type="ChEBI" id="CHEBI:16526"/>
        <dbReference type="ChEBI" id="CHEBI:29991"/>
        <dbReference type="ChEBI" id="CHEBI:57966"/>
        <dbReference type="EC" id="4.1.1.11"/>
    </reaction>
</comment>
<dbReference type="InterPro" id="IPR009010">
    <property type="entry name" value="Asp_de-COase-like_dom_sf"/>
</dbReference>
<dbReference type="SUPFAM" id="SSF50692">
    <property type="entry name" value="ADC-like"/>
    <property type="match status" value="1"/>
</dbReference>
<dbReference type="HAMAP" id="MF_00446">
    <property type="entry name" value="PanD"/>
    <property type="match status" value="1"/>
</dbReference>
<evidence type="ECO:0000313" key="10">
    <source>
        <dbReference type="EMBL" id="QUV94905.1"/>
    </source>
</evidence>
<keyword evidence="4 9" id="KW-0068">Autocatalytic cleavage</keyword>
<feature type="chain" id="PRO_5044906565" description="Aspartate 1-decarboxylase alpha chain" evidence="9">
    <location>
        <begin position="25"/>
        <end position="118"/>
    </location>
</feature>
<accession>A0ABX8B5A3</accession>
<comment type="subcellular location">
    <subcellularLocation>
        <location evidence="9">Cytoplasm</location>
    </subcellularLocation>
</comment>
<feature type="chain" id="PRO_5044906564" description="Aspartate 1-decarboxylase beta chain" evidence="9">
    <location>
        <begin position="1"/>
        <end position="24"/>
    </location>
</feature>
<dbReference type="Proteomes" id="UP000677668">
    <property type="component" value="Chromosome 1"/>
</dbReference>
<keyword evidence="1 9" id="KW-0963">Cytoplasm</keyword>
<comment type="function">
    <text evidence="9">Catalyzes the pyruvoyl-dependent decarboxylation of aspartate to produce beta-alanine.</text>
</comment>
<feature type="active site" description="Proton donor" evidence="9">
    <location>
        <position position="58"/>
    </location>
</feature>
<dbReference type="PIRSF" id="PIRSF006246">
    <property type="entry name" value="Asp_decarbox"/>
    <property type="match status" value="1"/>
</dbReference>
<feature type="binding site" evidence="9">
    <location>
        <position position="57"/>
    </location>
    <ligand>
        <name>substrate</name>
    </ligand>
</feature>
<evidence type="ECO:0000256" key="5">
    <source>
        <dbReference type="ARBA" id="ARBA00023145"/>
    </source>
</evidence>
<evidence type="ECO:0000256" key="8">
    <source>
        <dbReference type="ARBA" id="ARBA00023317"/>
    </source>
</evidence>
<dbReference type="Pfam" id="PF02261">
    <property type="entry name" value="Asp_decarbox"/>
    <property type="match status" value="1"/>
</dbReference>
<dbReference type="GO" id="GO:0004068">
    <property type="term" value="F:aspartate 1-decarboxylase activity"/>
    <property type="evidence" value="ECO:0007669"/>
    <property type="project" value="UniProtKB-EC"/>
</dbReference>
<feature type="active site" description="Schiff-base intermediate with substrate; via pyruvic acid" evidence="9">
    <location>
        <position position="25"/>
    </location>
</feature>
<keyword evidence="7 9" id="KW-0704">Schiff base</keyword>
<organism evidence="10 11">
    <name type="scientific">Chloracidobacterium sp. N</name>
    <dbReference type="NCBI Taxonomy" id="2821540"/>
    <lineage>
        <taxon>Bacteria</taxon>
        <taxon>Pseudomonadati</taxon>
        <taxon>Acidobacteriota</taxon>
        <taxon>Terriglobia</taxon>
        <taxon>Terriglobales</taxon>
        <taxon>Acidobacteriaceae</taxon>
        <taxon>Chloracidobacterium</taxon>
        <taxon>Chloracidobacterium aggregatum</taxon>
    </lineage>
</organism>
<dbReference type="InterPro" id="IPR003190">
    <property type="entry name" value="Asp_decarbox"/>
</dbReference>
<name>A0ABX8B5A3_9BACT</name>
<evidence type="ECO:0000256" key="4">
    <source>
        <dbReference type="ARBA" id="ARBA00022813"/>
    </source>
</evidence>
<evidence type="ECO:0000256" key="7">
    <source>
        <dbReference type="ARBA" id="ARBA00023270"/>
    </source>
</evidence>
<dbReference type="NCBIfam" id="TIGR00223">
    <property type="entry name" value="panD"/>
    <property type="match status" value="1"/>
</dbReference>
<comment type="pathway">
    <text evidence="9">Cofactor biosynthesis; (R)-pantothenate biosynthesis; beta-alanine from L-aspartate: step 1/1.</text>
</comment>
<keyword evidence="2 9" id="KW-0566">Pantothenate biosynthesis</keyword>
<gene>
    <name evidence="9" type="primary">panD</name>
    <name evidence="10" type="ORF">J8C05_00915</name>
</gene>
<dbReference type="EC" id="4.1.1.11" evidence="9"/>
<evidence type="ECO:0000256" key="3">
    <source>
        <dbReference type="ARBA" id="ARBA00022793"/>
    </source>
</evidence>
<dbReference type="PANTHER" id="PTHR21012">
    <property type="entry name" value="ASPARTATE 1-DECARBOXYLASE"/>
    <property type="match status" value="1"/>
</dbReference>
<keyword evidence="8 9" id="KW-0670">Pyruvate</keyword>
<protein>
    <recommendedName>
        <fullName evidence="9">Aspartate 1-decarboxylase</fullName>
        <ecNumber evidence="9">4.1.1.11</ecNumber>
    </recommendedName>
    <alternativeName>
        <fullName evidence="9">Aspartate alpha-decarboxylase</fullName>
    </alternativeName>
    <component>
        <recommendedName>
            <fullName evidence="9">Aspartate 1-decarboxylase beta chain</fullName>
        </recommendedName>
    </component>
    <component>
        <recommendedName>
            <fullName evidence="9">Aspartate 1-decarboxylase alpha chain</fullName>
        </recommendedName>
    </component>
</protein>